<proteinExistence type="predicted"/>
<keyword evidence="3" id="KW-1185">Reference proteome</keyword>
<dbReference type="GO" id="GO:0020037">
    <property type="term" value="F:heme binding"/>
    <property type="evidence" value="ECO:0007669"/>
    <property type="project" value="InterPro"/>
</dbReference>
<dbReference type="GO" id="GO:0005506">
    <property type="term" value="F:iron ion binding"/>
    <property type="evidence" value="ECO:0007669"/>
    <property type="project" value="InterPro"/>
</dbReference>
<dbReference type="OrthoDB" id="1150802at2"/>
<protein>
    <recommendedName>
        <fullName evidence="4">Cytochrome C</fullName>
    </recommendedName>
</protein>
<gene>
    <name evidence="2" type="ORF">CU669_15965</name>
</gene>
<reference evidence="2 3" key="1">
    <citation type="submission" date="2017-11" db="EMBL/GenBank/DDBJ databases">
        <title>Draft genome sequence of magnetotactic bacterium Magnetospirillum kuznetsovii LBB-42.</title>
        <authorList>
            <person name="Grouzdev D.S."/>
            <person name="Rysina M.S."/>
            <person name="Baslerov R.V."/>
            <person name="Koziaeva V."/>
        </authorList>
    </citation>
    <scope>NUCLEOTIDE SEQUENCE [LARGE SCALE GENOMIC DNA]</scope>
    <source>
        <strain evidence="2 3">LBB-42</strain>
    </source>
</reference>
<dbReference type="EMBL" id="PGTO01000015">
    <property type="protein sequence ID" value="RAU20924.1"/>
    <property type="molecule type" value="Genomic_DNA"/>
</dbReference>
<evidence type="ECO:0000313" key="2">
    <source>
        <dbReference type="EMBL" id="RAU20924.1"/>
    </source>
</evidence>
<dbReference type="RefSeq" id="WP_112146497.1">
    <property type="nucleotide sequence ID" value="NZ_PGTO01000015.1"/>
</dbReference>
<dbReference type="InterPro" id="IPR010980">
    <property type="entry name" value="Cyt_c/b562"/>
</dbReference>
<dbReference type="GO" id="GO:0022900">
    <property type="term" value="P:electron transport chain"/>
    <property type="evidence" value="ECO:0007669"/>
    <property type="project" value="InterPro"/>
</dbReference>
<keyword evidence="1" id="KW-0732">Signal</keyword>
<accession>A0A364NV19</accession>
<feature type="signal peptide" evidence="1">
    <location>
        <begin position="1"/>
        <end position="21"/>
    </location>
</feature>
<dbReference type="SUPFAM" id="SSF47175">
    <property type="entry name" value="Cytochromes"/>
    <property type="match status" value="1"/>
</dbReference>
<evidence type="ECO:0000313" key="3">
    <source>
        <dbReference type="Proteomes" id="UP000251075"/>
    </source>
</evidence>
<dbReference type="GO" id="GO:0009055">
    <property type="term" value="F:electron transfer activity"/>
    <property type="evidence" value="ECO:0007669"/>
    <property type="project" value="InterPro"/>
</dbReference>
<comment type="caution">
    <text evidence="2">The sequence shown here is derived from an EMBL/GenBank/DDBJ whole genome shotgun (WGS) entry which is preliminary data.</text>
</comment>
<evidence type="ECO:0008006" key="4">
    <source>
        <dbReference type="Google" id="ProtNLM"/>
    </source>
</evidence>
<feature type="chain" id="PRO_5016967812" description="Cytochrome C" evidence="1">
    <location>
        <begin position="22"/>
        <end position="146"/>
    </location>
</feature>
<name>A0A364NV19_9PROT</name>
<dbReference type="AlphaFoldDB" id="A0A364NV19"/>
<sequence length="146" mass="16106">MRRLVLFIAALALSLPSLAWADSRKLVEMPPMMRDHMLANMRDHLRSLDLILEALSKGDSKGAAELAESKLGMSSLDAHGAEHMAPMMPLTMREIGTALHHAASRFAVTVRDAELEPPDKAARQTFAALREMTAACEACHSLYRLR</sequence>
<dbReference type="Proteomes" id="UP000251075">
    <property type="component" value="Unassembled WGS sequence"/>
</dbReference>
<evidence type="ECO:0000256" key="1">
    <source>
        <dbReference type="SAM" id="SignalP"/>
    </source>
</evidence>
<organism evidence="2 3">
    <name type="scientific">Paramagnetospirillum kuznetsovii</name>
    <dbReference type="NCBI Taxonomy" id="2053833"/>
    <lineage>
        <taxon>Bacteria</taxon>
        <taxon>Pseudomonadati</taxon>
        <taxon>Pseudomonadota</taxon>
        <taxon>Alphaproteobacteria</taxon>
        <taxon>Rhodospirillales</taxon>
        <taxon>Magnetospirillaceae</taxon>
        <taxon>Paramagnetospirillum</taxon>
    </lineage>
</organism>